<keyword evidence="9" id="KW-0732">Signal</keyword>
<dbReference type="FunFam" id="3.30.60.270:FF:000008">
    <property type="entry name" value="Vacuolar protein sorting/targeting protein PEP1"/>
    <property type="match status" value="1"/>
</dbReference>
<reference evidence="11" key="1">
    <citation type="submission" date="2022-10" db="EMBL/GenBank/DDBJ databases">
        <authorList>
            <person name="Byrne P K."/>
        </authorList>
    </citation>
    <scope>NUCLEOTIDE SEQUENCE</scope>
    <source>
        <strain evidence="11">CBS7001</strain>
    </source>
</reference>
<dbReference type="CDD" id="cd15482">
    <property type="entry name" value="Sialidase_non-viral"/>
    <property type="match status" value="2"/>
</dbReference>
<feature type="signal peptide" evidence="9">
    <location>
        <begin position="1"/>
        <end position="21"/>
    </location>
</feature>
<dbReference type="Gene3D" id="3.30.60.270">
    <property type="match status" value="2"/>
</dbReference>
<evidence type="ECO:0000256" key="7">
    <source>
        <dbReference type="SAM" id="MobiDB-lite"/>
    </source>
</evidence>
<sequence length="1522" mass="170476">MILIHGLYAIWTLLLFPLINAEGFSPKVTKTISERSFGVWSFDDSNTLLRTQDDSLAISFDAGEKWEKIKDIEENANQVYMDPFNRHDRAFVTPITGSYFYMTDDQGISWKTMNIKDSEVKSTPHSCHIVTHPTNKEHLIATCSYCEKKESSGEASEGRRCFDKAYGSSDSGKSFSEIKSSLEKNEKSVYGNAHCDFIKSSKDSNLGGNDASILCLYQNTGRSENRLGFTITESQLFLTTDWGETFKEFDQFKDKTVGSYEVLKSHVVVLTQDDKYNKMSPTDIWISDDLSTFQLAHLPTQLRHKMQGQIHEDTIGRIIVPISRETNDNKKDKSGTSKILVSDSQGLKFTPIEWTNNEQLGYISLALPHSLKGTMIASVSPASVKGSKKGERSKVETKISVDNGATWANLKVVDPKNADSFDCDITDPEKCSLYTLFSSLENSAPSAGVIMTVAIVGDGSVYDWGDQRTFISRDGGLTWSVAFDFPCLFAVGDLGNVIVAVPYDSEEDDDPQSEFYYSLDQGKTWTEYELETTIYPRDLINTTPDGSGSKFILNGLTMSHMEINNSGNFIYSIDFSGAFDGKTCEDDKDFEDWDLAEGKCVNGVKYKYRRRKQDAQCLVGKVFEDLKLYETTCNSCTASDYECAFEFVRDANGKCVPDYNLIILSDVCDKSNKEPVSVEPLQLIKGNKCKKPMQIVPVEIPCDGVPGKGTNDKEIVVTENKLDFKIEFYQYFDTVTDESLVMVDSRGSAFLSHDGGQTINTFDTNNENIVEVIFNPYFNTSAYLFGSKGNIFITHDRGYTFTNTKLPEARQLGLPLDFSAKDQDTFIYYGGKDCESILSPECHAVAYLTKDGGETFTEMLDNAIHCEFAGSLFKYPSNKDMVMCQVKEKSSQKRTLVSSTDYFHNDKRTVFESIIGYLSTGDYIIVAVPHEDNELRAYVTVDGAQFAEAKFPYDEDVGKQEAFTILESEKGSIFLHLATNSVAGEDFGNLLKSNSNGTSFVTLEHAVNRNAVGFVDFEKIQGLEGIILINVVSNSEKVSENRDKKQLKTKITFNEGSDWSFLKPPKKDSEGKKFSCNSKSLDKCSLHLHGYTERRDIRDTYSSGSALGMMFGIGNVGDSLLPYNECSTFFTTDGGETWTEVKKGPYQWEYGDHGGILVLVPERTETDSISYSTDFGKTWKDHKFCDDKVVVKDITTVPRDSALRFLLFGEATNIGGGSIRTYTIDFRNIFERQCDFDITGKESSDYKYSSLGSQSGCLFGHQTEFLRKTDEKCFIGNIPLSEFSRNVKNCSCTRQDFECDYNYHKDNDGTCKLVKGLSPANAADICKKEPDLVEYFESSGYRKIPLSTCEGGLKLDTPSSPHPCPGKEKKFKEKYSVRTGTLVFIFTTILLVIFFSAWFIYDRGIRRNGGFARFGEIRLGDDGLIENNNTDRVVNNIVKSGFYVFSIIGSVFQHAKTNVGHLFSKIRGRFSNRAGPSYSSLIRDQFLDEADDLSSFMDQDSNFDIEDEDAGAPEQEHTSSTD</sequence>
<dbReference type="Pfam" id="PF15901">
    <property type="entry name" value="Sortilin_C"/>
    <property type="match status" value="2"/>
</dbReference>
<feature type="region of interest" description="Disordered" evidence="7">
    <location>
        <begin position="1503"/>
        <end position="1522"/>
    </location>
</feature>
<dbReference type="InterPro" id="IPR031778">
    <property type="entry name" value="Sortilin_N"/>
</dbReference>
<name>A0AA35JC13_SACUV</name>
<gene>
    <name evidence="11" type="primary">SUVC02G0960</name>
    <name evidence="11" type="ORF">SUVC_02G0960</name>
</gene>
<comment type="subcellular location">
    <subcellularLocation>
        <location evidence="1">Membrane</location>
        <topology evidence="1">Single-pass membrane protein</topology>
    </subcellularLocation>
</comment>
<dbReference type="InterPro" id="IPR015943">
    <property type="entry name" value="WD40/YVTN_repeat-like_dom_sf"/>
</dbReference>
<evidence type="ECO:0000256" key="2">
    <source>
        <dbReference type="ARBA" id="ARBA00022692"/>
    </source>
</evidence>
<evidence type="ECO:0000313" key="12">
    <source>
        <dbReference type="Proteomes" id="UP001162090"/>
    </source>
</evidence>
<keyword evidence="2 8" id="KW-0812">Transmembrane</keyword>
<dbReference type="SMART" id="SM00602">
    <property type="entry name" value="VPS10"/>
    <property type="match status" value="2"/>
</dbReference>
<feature type="transmembrane region" description="Helical" evidence="8">
    <location>
        <begin position="1382"/>
        <end position="1401"/>
    </location>
</feature>
<proteinExistence type="predicted"/>
<evidence type="ECO:0000256" key="8">
    <source>
        <dbReference type="SAM" id="Phobius"/>
    </source>
</evidence>
<evidence type="ECO:0000259" key="10">
    <source>
        <dbReference type="SMART" id="SM00602"/>
    </source>
</evidence>
<dbReference type="Gene3D" id="2.120.10.10">
    <property type="match status" value="1"/>
</dbReference>
<evidence type="ECO:0000313" key="11">
    <source>
        <dbReference type="EMBL" id="CAI4054827.1"/>
    </source>
</evidence>
<dbReference type="PANTHER" id="PTHR12106">
    <property type="entry name" value="SORTILIN RELATED"/>
    <property type="match status" value="1"/>
</dbReference>
<feature type="domain" description="VPS10" evidence="10">
    <location>
        <begin position="738"/>
        <end position="1369"/>
    </location>
</feature>
<keyword evidence="6" id="KW-0325">Glycoprotein</keyword>
<evidence type="ECO:0000256" key="9">
    <source>
        <dbReference type="SAM" id="SignalP"/>
    </source>
</evidence>
<dbReference type="FunFam" id="3.30.60.270:FF:000005">
    <property type="entry name" value="Sortilin"/>
    <property type="match status" value="1"/>
</dbReference>
<dbReference type="Pfam" id="PF15902">
    <property type="entry name" value="Sortilin-Vps10"/>
    <property type="match status" value="2"/>
</dbReference>
<accession>A0AA35JC13</accession>
<dbReference type="InterPro" id="IPR031777">
    <property type="entry name" value="Sortilin_C"/>
</dbReference>
<dbReference type="GO" id="GO:0006895">
    <property type="term" value="P:Golgi to endosome transport"/>
    <property type="evidence" value="ECO:0007669"/>
    <property type="project" value="TreeGrafter"/>
</dbReference>
<keyword evidence="4 8" id="KW-1133">Transmembrane helix</keyword>
<protein>
    <recommendedName>
        <fullName evidence="10">VPS10 domain-containing protein</fullName>
    </recommendedName>
</protein>
<dbReference type="GO" id="GO:0006623">
    <property type="term" value="P:protein targeting to vacuole"/>
    <property type="evidence" value="ECO:0007669"/>
    <property type="project" value="TreeGrafter"/>
</dbReference>
<keyword evidence="5 8" id="KW-0472">Membrane</keyword>
<dbReference type="GO" id="GO:0016020">
    <property type="term" value="C:membrane"/>
    <property type="evidence" value="ECO:0007669"/>
    <property type="project" value="UniProtKB-SubCell"/>
</dbReference>
<dbReference type="InterPro" id="IPR006581">
    <property type="entry name" value="VPS10"/>
</dbReference>
<dbReference type="GO" id="GO:0006896">
    <property type="term" value="P:Golgi to vacuole transport"/>
    <property type="evidence" value="ECO:0007669"/>
    <property type="project" value="TreeGrafter"/>
</dbReference>
<evidence type="ECO:0000256" key="5">
    <source>
        <dbReference type="ARBA" id="ARBA00023136"/>
    </source>
</evidence>
<dbReference type="Gene3D" id="2.130.10.10">
    <property type="entry name" value="YVTN repeat-like/Quinoprotein amine dehydrogenase"/>
    <property type="match status" value="3"/>
</dbReference>
<dbReference type="InterPro" id="IPR050310">
    <property type="entry name" value="VPS10-sortilin"/>
</dbReference>
<evidence type="ECO:0000256" key="3">
    <source>
        <dbReference type="ARBA" id="ARBA00022737"/>
    </source>
</evidence>
<dbReference type="GO" id="GO:0005794">
    <property type="term" value="C:Golgi apparatus"/>
    <property type="evidence" value="ECO:0007669"/>
    <property type="project" value="TreeGrafter"/>
</dbReference>
<dbReference type="Proteomes" id="UP001162090">
    <property type="component" value="Chromosome 2"/>
</dbReference>
<dbReference type="EMBL" id="OX365913">
    <property type="protein sequence ID" value="CAI4054827.1"/>
    <property type="molecule type" value="Genomic_DNA"/>
</dbReference>
<feature type="chain" id="PRO_5041203792" description="VPS10 domain-containing protein" evidence="9">
    <location>
        <begin position="22"/>
        <end position="1522"/>
    </location>
</feature>
<dbReference type="GO" id="GO:0005829">
    <property type="term" value="C:cytosol"/>
    <property type="evidence" value="ECO:0007669"/>
    <property type="project" value="GOC"/>
</dbReference>
<evidence type="ECO:0000256" key="6">
    <source>
        <dbReference type="ARBA" id="ARBA00023180"/>
    </source>
</evidence>
<dbReference type="GO" id="GO:0005048">
    <property type="term" value="F:signal sequence binding"/>
    <property type="evidence" value="ECO:0007669"/>
    <property type="project" value="UniProtKB-ARBA"/>
</dbReference>
<dbReference type="PANTHER" id="PTHR12106:SF27">
    <property type="entry name" value="SORTILIN-RELATED RECEPTOR"/>
    <property type="match status" value="1"/>
</dbReference>
<dbReference type="FunFam" id="2.130.10.10:FF:000998">
    <property type="entry name" value="VPS10 homolog 2"/>
    <property type="match status" value="1"/>
</dbReference>
<feature type="domain" description="VPS10" evidence="10">
    <location>
        <begin position="45"/>
        <end position="714"/>
    </location>
</feature>
<evidence type="ECO:0000256" key="4">
    <source>
        <dbReference type="ARBA" id="ARBA00022989"/>
    </source>
</evidence>
<organism evidence="11 12">
    <name type="scientific">Saccharomyces uvarum</name>
    <name type="common">Yeast</name>
    <name type="synonym">Saccharomyces bayanus var. uvarum</name>
    <dbReference type="NCBI Taxonomy" id="230603"/>
    <lineage>
        <taxon>Eukaryota</taxon>
        <taxon>Fungi</taxon>
        <taxon>Dikarya</taxon>
        <taxon>Ascomycota</taxon>
        <taxon>Saccharomycotina</taxon>
        <taxon>Saccharomycetes</taxon>
        <taxon>Saccharomycetales</taxon>
        <taxon>Saccharomycetaceae</taxon>
        <taxon>Saccharomyces</taxon>
    </lineage>
</organism>
<keyword evidence="3" id="KW-0677">Repeat</keyword>
<dbReference type="SUPFAM" id="SSF110296">
    <property type="entry name" value="Oligoxyloglucan reducing end-specific cellobiohydrolase"/>
    <property type="match status" value="3"/>
</dbReference>
<evidence type="ECO:0000256" key="1">
    <source>
        <dbReference type="ARBA" id="ARBA00004167"/>
    </source>
</evidence>